<dbReference type="InterPro" id="IPR051678">
    <property type="entry name" value="AGP_Transferase"/>
</dbReference>
<dbReference type="InterPro" id="IPR002575">
    <property type="entry name" value="Aminoglycoside_PTrfase"/>
</dbReference>
<proteinExistence type="predicted"/>
<dbReference type="InterPro" id="IPR011009">
    <property type="entry name" value="Kinase-like_dom_sf"/>
</dbReference>
<feature type="domain" description="Aminoglycoside phosphotransferase" evidence="1">
    <location>
        <begin position="3"/>
        <end position="204"/>
    </location>
</feature>
<name>A0ABS8YNI4_9BACL</name>
<accession>A0ABS8YNI4</accession>
<keyword evidence="3" id="KW-1185">Reference proteome</keyword>
<gene>
    <name evidence="2" type="ORF">LQV63_29500</name>
</gene>
<comment type="caution">
    <text evidence="2">The sequence shown here is derived from an EMBL/GenBank/DDBJ whole genome shotgun (WGS) entry which is preliminary data.</text>
</comment>
<evidence type="ECO:0000313" key="3">
    <source>
        <dbReference type="Proteomes" id="UP001199916"/>
    </source>
</evidence>
<organism evidence="2 3">
    <name type="scientific">Paenibacillus profundus</name>
    <dbReference type="NCBI Taxonomy" id="1173085"/>
    <lineage>
        <taxon>Bacteria</taxon>
        <taxon>Bacillati</taxon>
        <taxon>Bacillota</taxon>
        <taxon>Bacilli</taxon>
        <taxon>Bacillales</taxon>
        <taxon>Paenibacillaceae</taxon>
        <taxon>Paenibacillus</taxon>
    </lineage>
</organism>
<dbReference type="Proteomes" id="UP001199916">
    <property type="component" value="Unassembled WGS sequence"/>
</dbReference>
<dbReference type="Pfam" id="PF01636">
    <property type="entry name" value="APH"/>
    <property type="match status" value="1"/>
</dbReference>
<protein>
    <submittedName>
        <fullName evidence="2">Phosphotransferase</fullName>
    </submittedName>
</protein>
<dbReference type="Gene3D" id="3.90.1200.10">
    <property type="match status" value="1"/>
</dbReference>
<dbReference type="EMBL" id="JAJNBZ010000049">
    <property type="protein sequence ID" value="MCE5173383.1"/>
    <property type="molecule type" value="Genomic_DNA"/>
</dbReference>
<dbReference type="PANTHER" id="PTHR21310">
    <property type="entry name" value="AMINOGLYCOSIDE PHOSPHOTRANSFERASE-RELATED-RELATED"/>
    <property type="match status" value="1"/>
</dbReference>
<evidence type="ECO:0000313" key="2">
    <source>
        <dbReference type="EMBL" id="MCE5173383.1"/>
    </source>
</evidence>
<sequence>MMKPIGQGRTADIFEYQKDKIMKLYHQGFPEDAVNQEFLISKFIYSLGIHTPHAYELTDVDSRQGIVFQRIAGSSLLNIITKKPWQIKKHARTLASLHANIHTHHAAGNLRNQKQVLSGSIQATPLLTEEEKKKTIHYLEQLSPGDMLCHGDFHPDNVMVGEEHWIIDWMTGMSGNPAGDVARTFLLLNHGTMPDGTPKLLKAIINFLRNNLKHEYMKHYLSASGLAYSEIDRWILPVAAARLVEWIPKEEKDTLIMLVKDRLRALL</sequence>
<evidence type="ECO:0000259" key="1">
    <source>
        <dbReference type="Pfam" id="PF01636"/>
    </source>
</evidence>
<dbReference type="SUPFAM" id="SSF56112">
    <property type="entry name" value="Protein kinase-like (PK-like)"/>
    <property type="match status" value="1"/>
</dbReference>
<reference evidence="2 3" key="1">
    <citation type="submission" date="2021-11" db="EMBL/GenBank/DDBJ databases">
        <title>Draft genome sequence of Paenibacillus profundus YoMME, a new Gram-positive bacteria with exoelectrogenic properties.</title>
        <authorList>
            <person name="Hubenova Y."/>
            <person name="Hubenova E."/>
            <person name="Manasiev Y."/>
            <person name="Peykov S."/>
            <person name="Mitov M."/>
        </authorList>
    </citation>
    <scope>NUCLEOTIDE SEQUENCE [LARGE SCALE GENOMIC DNA]</scope>
    <source>
        <strain evidence="2 3">YoMME</strain>
    </source>
</reference>
<dbReference type="RefSeq" id="WP_233699340.1">
    <property type="nucleotide sequence ID" value="NZ_JAJNBZ010000049.1"/>
</dbReference>